<dbReference type="InterPro" id="IPR051135">
    <property type="entry name" value="Gal/GlcNAc/GalNAc_ST"/>
</dbReference>
<name>A0A8S4PMD6_OWEFU</name>
<evidence type="ECO:0000313" key="2">
    <source>
        <dbReference type="EMBL" id="CAH1794203.1"/>
    </source>
</evidence>
<dbReference type="Proteomes" id="UP000749559">
    <property type="component" value="Unassembled WGS sequence"/>
</dbReference>
<protein>
    <recommendedName>
        <fullName evidence="4">Sulfotransferase</fullName>
    </recommendedName>
</protein>
<dbReference type="EMBL" id="CAIIXF020000009">
    <property type="protein sequence ID" value="CAH1794203.1"/>
    <property type="molecule type" value="Genomic_DNA"/>
</dbReference>
<accession>A0A8S4PMD6</accession>
<evidence type="ECO:0000256" key="1">
    <source>
        <dbReference type="SAM" id="Phobius"/>
    </source>
</evidence>
<evidence type="ECO:0008006" key="4">
    <source>
        <dbReference type="Google" id="ProtNLM"/>
    </source>
</evidence>
<dbReference type="AlphaFoldDB" id="A0A8S4PMD6"/>
<dbReference type="PANTHER" id="PTHR10704:SF71">
    <property type="entry name" value="CARBOHYDRATE SULFOTRANSFERASE 1-LIKE"/>
    <property type="match status" value="1"/>
</dbReference>
<dbReference type="GO" id="GO:0006044">
    <property type="term" value="P:N-acetylglucosamine metabolic process"/>
    <property type="evidence" value="ECO:0007669"/>
    <property type="project" value="TreeGrafter"/>
</dbReference>
<comment type="caution">
    <text evidence="2">The sequence shown here is derived from an EMBL/GenBank/DDBJ whole genome shotgun (WGS) entry which is preliminary data.</text>
</comment>
<dbReference type="GO" id="GO:0001517">
    <property type="term" value="F:N-acetylglucosamine 6-O-sulfotransferase activity"/>
    <property type="evidence" value="ECO:0007669"/>
    <property type="project" value="TreeGrafter"/>
</dbReference>
<feature type="transmembrane region" description="Helical" evidence="1">
    <location>
        <begin position="5"/>
        <end position="22"/>
    </location>
</feature>
<keyword evidence="1" id="KW-0812">Transmembrane</keyword>
<evidence type="ECO:0000313" key="3">
    <source>
        <dbReference type="Proteomes" id="UP000749559"/>
    </source>
</evidence>
<dbReference type="InterPro" id="IPR027417">
    <property type="entry name" value="P-loop_NTPase"/>
</dbReference>
<dbReference type="OrthoDB" id="6138663at2759"/>
<proteinExistence type="predicted"/>
<dbReference type="PANTHER" id="PTHR10704">
    <property type="entry name" value="CARBOHYDRATE SULFOTRANSFERASE"/>
    <property type="match status" value="1"/>
</dbReference>
<feature type="non-terminal residue" evidence="2">
    <location>
        <position position="344"/>
    </location>
</feature>
<dbReference type="Gene3D" id="3.40.50.300">
    <property type="entry name" value="P-loop containing nucleotide triphosphate hydrolases"/>
    <property type="match status" value="1"/>
</dbReference>
<dbReference type="SUPFAM" id="SSF52540">
    <property type="entry name" value="P-loop containing nucleoside triphosphate hydrolases"/>
    <property type="match status" value="1"/>
</dbReference>
<gene>
    <name evidence="2" type="ORF">OFUS_LOCUS18950</name>
</gene>
<reference evidence="2" key="1">
    <citation type="submission" date="2022-03" db="EMBL/GenBank/DDBJ databases">
        <authorList>
            <person name="Martin C."/>
        </authorList>
    </citation>
    <scope>NUCLEOTIDE SEQUENCE</scope>
</reference>
<keyword evidence="1" id="KW-0472">Membrane</keyword>
<dbReference type="GO" id="GO:0006790">
    <property type="term" value="P:sulfur compound metabolic process"/>
    <property type="evidence" value="ECO:0007669"/>
    <property type="project" value="TreeGrafter"/>
</dbReference>
<sequence>SVKTLLIYTLMVVIVILLWYKYSSTGFHESPSLSHQTISANNSGEKRTKFIFIFAYERSGSSFLGSSLNHTRDSFYVYEPLHPQHAKKMTFPRQLSGIDPELIDLEASVYNNIQDCDLDHLPADVDIMKDDLIGRNAKIRISVFTNCMKQIVANPKALTDTCRQLAMTSCKSKSVVLMKVVRGTMDAVSLYLSRLKSTAHVKIIHLMRDPRGSINSRLRTGWTGFKELDLDNQVKMIHSICERMYRDVTLRRKLEEKYPNVFLQIKYEDLTNDPIKMFQQIYDFIGEAQFPESLKKKLLVSKTHSRRIAALWKITMSKTIVDVVVNNCESILNHLKHDTFSSNK</sequence>
<dbReference type="Pfam" id="PF13469">
    <property type="entry name" value="Sulfotransfer_3"/>
    <property type="match status" value="1"/>
</dbReference>
<keyword evidence="1" id="KW-1133">Transmembrane helix</keyword>
<keyword evidence="3" id="KW-1185">Reference proteome</keyword>
<organism evidence="2 3">
    <name type="scientific">Owenia fusiformis</name>
    <name type="common">Polychaete worm</name>
    <dbReference type="NCBI Taxonomy" id="6347"/>
    <lineage>
        <taxon>Eukaryota</taxon>
        <taxon>Metazoa</taxon>
        <taxon>Spiralia</taxon>
        <taxon>Lophotrochozoa</taxon>
        <taxon>Annelida</taxon>
        <taxon>Polychaeta</taxon>
        <taxon>Sedentaria</taxon>
        <taxon>Canalipalpata</taxon>
        <taxon>Sabellida</taxon>
        <taxon>Oweniida</taxon>
        <taxon>Oweniidae</taxon>
        <taxon>Owenia</taxon>
    </lineage>
</organism>